<dbReference type="InterPro" id="IPR044068">
    <property type="entry name" value="CB"/>
</dbReference>
<dbReference type="InterPro" id="IPR011010">
    <property type="entry name" value="DNA_brk_join_enz"/>
</dbReference>
<dbReference type="Pfam" id="PF22022">
    <property type="entry name" value="Phage_int_M"/>
    <property type="match status" value="1"/>
</dbReference>
<dbReference type="InterPro" id="IPR050808">
    <property type="entry name" value="Phage_Integrase"/>
</dbReference>
<dbReference type="Proteomes" id="UP000255505">
    <property type="component" value="Chromosome I"/>
</dbReference>
<dbReference type="PROSITE" id="PS51898">
    <property type="entry name" value="TYR_RECOMBINASE"/>
    <property type="match status" value="1"/>
</dbReference>
<dbReference type="InterPro" id="IPR013762">
    <property type="entry name" value="Integrase-like_cat_sf"/>
</dbReference>
<keyword evidence="2" id="KW-0229">DNA integration</keyword>
<dbReference type="SUPFAM" id="SSF56349">
    <property type="entry name" value="DNA breaking-rejoining enzymes"/>
    <property type="match status" value="1"/>
</dbReference>
<reference evidence="10 11" key="1">
    <citation type="submission" date="2018-01" db="EMBL/GenBank/DDBJ databases">
        <authorList>
            <person name="Gaut B.S."/>
            <person name="Morton B.R."/>
            <person name="Clegg M.T."/>
            <person name="Duvall M.R."/>
        </authorList>
    </citation>
    <scope>NUCLEOTIDE SEQUENCE [LARGE SCALE GENOMIC DNA]</scope>
    <source>
        <strain evidence="10">Cupriavidus taiwanensis LMG 19425</strain>
    </source>
</reference>
<dbReference type="PANTHER" id="PTHR30629">
    <property type="entry name" value="PROPHAGE INTEGRASE"/>
    <property type="match status" value="1"/>
</dbReference>
<evidence type="ECO:0000256" key="6">
    <source>
        <dbReference type="SAM" id="Coils"/>
    </source>
</evidence>
<dbReference type="Gene3D" id="1.10.443.10">
    <property type="entry name" value="Intergrase catalytic core"/>
    <property type="match status" value="1"/>
</dbReference>
<evidence type="ECO:0000256" key="7">
    <source>
        <dbReference type="SAM" id="MobiDB-lite"/>
    </source>
</evidence>
<sequence>MAKLTIKEREALTPADIGRTVRDGDGLSGRVRANARAEGGVSVTFTYRYRWEGKYRNEPCGSWPRDKITAIRDKRDKVRQSIDEKVDPVEARQAKHLKVLAEQAEQRQRKAEADALREAQEAERLAREAERLAEAERERRRLTVQQLFERWAGLVLSGRKDGGAETRRGFAKDVMPVMGTQKAADITRADVMAVLDTVKARGANRLANRLLAELRQMFDFALVREIVTANPTNRIEKKDAGGKDKERERVLSEAELRALPARLAGANLLRSTEHAIWVMLATCCRIGELSGARLDDIDLAGRIWFLPDTKNGKPHTVYLSEFAARHLEQLVALVRRQNLAVPGGAQRRRRRFQVHHQAGVRPPARQAEAQRHGADHVAVPAGRALGPA</sequence>
<evidence type="ECO:0000256" key="5">
    <source>
        <dbReference type="PROSITE-ProRule" id="PRU01248"/>
    </source>
</evidence>
<dbReference type="GO" id="GO:0006310">
    <property type="term" value="P:DNA recombination"/>
    <property type="evidence" value="ECO:0007669"/>
    <property type="project" value="UniProtKB-KW"/>
</dbReference>
<dbReference type="AlphaFoldDB" id="A0A375ICY8"/>
<evidence type="ECO:0000259" key="8">
    <source>
        <dbReference type="PROSITE" id="PS51898"/>
    </source>
</evidence>
<dbReference type="Gene3D" id="1.10.150.130">
    <property type="match status" value="1"/>
</dbReference>
<comment type="similarity">
    <text evidence="1">Belongs to the 'phage' integrase family.</text>
</comment>
<dbReference type="InterPro" id="IPR010998">
    <property type="entry name" value="Integrase_recombinase_N"/>
</dbReference>
<accession>A0A375ICY8</accession>
<dbReference type="GO" id="GO:0003677">
    <property type="term" value="F:DNA binding"/>
    <property type="evidence" value="ECO:0007669"/>
    <property type="project" value="UniProtKB-UniRule"/>
</dbReference>
<evidence type="ECO:0000256" key="4">
    <source>
        <dbReference type="ARBA" id="ARBA00023172"/>
    </source>
</evidence>
<feature type="domain" description="Core-binding (CB)" evidence="9">
    <location>
        <begin position="142"/>
        <end position="222"/>
    </location>
</feature>
<dbReference type="Pfam" id="PF00589">
    <property type="entry name" value="Phage_integrase"/>
    <property type="match status" value="1"/>
</dbReference>
<dbReference type="EMBL" id="LT991976">
    <property type="protein sequence ID" value="SPK72653.1"/>
    <property type="molecule type" value="Genomic_DNA"/>
</dbReference>
<dbReference type="Pfam" id="PF13356">
    <property type="entry name" value="Arm-DNA-bind_3"/>
    <property type="match status" value="1"/>
</dbReference>
<keyword evidence="3 5" id="KW-0238">DNA-binding</keyword>
<dbReference type="Gene3D" id="3.30.160.390">
    <property type="entry name" value="Integrase, DNA-binding domain"/>
    <property type="match status" value="1"/>
</dbReference>
<feature type="region of interest" description="Disordered" evidence="7">
    <location>
        <begin position="355"/>
        <end position="388"/>
    </location>
</feature>
<dbReference type="PROSITE" id="PS51900">
    <property type="entry name" value="CB"/>
    <property type="match status" value="1"/>
</dbReference>
<evidence type="ECO:0000256" key="2">
    <source>
        <dbReference type="ARBA" id="ARBA00022908"/>
    </source>
</evidence>
<feature type="coiled-coil region" evidence="6">
    <location>
        <begin position="94"/>
        <end position="145"/>
    </location>
</feature>
<name>A0A375ICY8_9BURK</name>
<dbReference type="InterPro" id="IPR025166">
    <property type="entry name" value="Integrase_DNA_bind_dom"/>
</dbReference>
<protein>
    <submittedName>
        <fullName evidence="10">Phage integrase</fullName>
    </submittedName>
</protein>
<keyword evidence="6" id="KW-0175">Coiled coil</keyword>
<dbReference type="GO" id="GO:0015074">
    <property type="term" value="P:DNA integration"/>
    <property type="evidence" value="ECO:0007669"/>
    <property type="project" value="UniProtKB-KW"/>
</dbReference>
<keyword evidence="4" id="KW-0233">DNA recombination</keyword>
<evidence type="ECO:0000256" key="3">
    <source>
        <dbReference type="ARBA" id="ARBA00023125"/>
    </source>
</evidence>
<dbReference type="InterPro" id="IPR038488">
    <property type="entry name" value="Integrase_DNA-bd_sf"/>
</dbReference>
<evidence type="ECO:0000256" key="1">
    <source>
        <dbReference type="ARBA" id="ARBA00008857"/>
    </source>
</evidence>
<evidence type="ECO:0000313" key="11">
    <source>
        <dbReference type="Proteomes" id="UP000255505"/>
    </source>
</evidence>
<feature type="domain" description="Tyr recombinase" evidence="8">
    <location>
        <begin position="246"/>
        <end position="388"/>
    </location>
</feature>
<evidence type="ECO:0000259" key="9">
    <source>
        <dbReference type="PROSITE" id="PS51900"/>
    </source>
</evidence>
<proteinExistence type="inferred from homology"/>
<dbReference type="InterPro" id="IPR002104">
    <property type="entry name" value="Integrase_catalytic"/>
</dbReference>
<dbReference type="PANTHER" id="PTHR30629:SF2">
    <property type="entry name" value="PROPHAGE INTEGRASE INTS-RELATED"/>
    <property type="match status" value="1"/>
</dbReference>
<dbReference type="InterPro" id="IPR053876">
    <property type="entry name" value="Phage_int_M"/>
</dbReference>
<organism evidence="10 11">
    <name type="scientific">Cupriavidus taiwanensis</name>
    <dbReference type="NCBI Taxonomy" id="164546"/>
    <lineage>
        <taxon>Bacteria</taxon>
        <taxon>Pseudomonadati</taxon>
        <taxon>Pseudomonadota</taxon>
        <taxon>Betaproteobacteria</taxon>
        <taxon>Burkholderiales</taxon>
        <taxon>Burkholderiaceae</taxon>
        <taxon>Cupriavidus</taxon>
    </lineage>
</organism>
<gene>
    <name evidence="10" type="ORF">CT19425_80031</name>
</gene>
<evidence type="ECO:0000313" key="10">
    <source>
        <dbReference type="EMBL" id="SPK72653.1"/>
    </source>
</evidence>
<dbReference type="RefSeq" id="WP_197722948.1">
    <property type="nucleotide sequence ID" value="NZ_LT991976.1"/>
</dbReference>